<comment type="caution">
    <text evidence="8">The sequence shown here is derived from an EMBL/GenBank/DDBJ whole genome shotgun (WGS) entry which is preliminary data.</text>
</comment>
<gene>
    <name evidence="8" type="ORF">BCR33DRAFT_711546</name>
</gene>
<dbReference type="SMART" id="SM00487">
    <property type="entry name" value="DEXDc"/>
    <property type="match status" value="1"/>
</dbReference>
<keyword evidence="3" id="KW-0347">Helicase</keyword>
<dbReference type="GO" id="GO:1990904">
    <property type="term" value="C:ribonucleoprotein complex"/>
    <property type="evidence" value="ECO:0007669"/>
    <property type="project" value="UniProtKB-ARBA"/>
</dbReference>
<dbReference type="InterPro" id="IPR001650">
    <property type="entry name" value="Helicase_C-like"/>
</dbReference>
<evidence type="ECO:0000256" key="1">
    <source>
        <dbReference type="ARBA" id="ARBA00022741"/>
    </source>
</evidence>
<keyword evidence="2 8" id="KW-0378">Hydrolase</keyword>
<dbReference type="Proteomes" id="UP000193642">
    <property type="component" value="Unassembled WGS sequence"/>
</dbReference>
<dbReference type="CDD" id="cd18791">
    <property type="entry name" value="SF2_C_RHA"/>
    <property type="match status" value="1"/>
</dbReference>
<feature type="domain" description="Helicase ATP-binding" evidence="6">
    <location>
        <begin position="383"/>
        <end position="537"/>
    </location>
</feature>
<dbReference type="STRING" id="329046.A0A1Y2D1Y1"/>
<dbReference type="FunFam" id="1.20.120.1080:FF:000002">
    <property type="entry name" value="Putative ATP-dependent RNA helicase DHX36"/>
    <property type="match status" value="1"/>
</dbReference>
<dbReference type="InterPro" id="IPR059023">
    <property type="entry name" value="RNA_hel_CTD"/>
</dbReference>
<evidence type="ECO:0000256" key="5">
    <source>
        <dbReference type="SAM" id="MobiDB-lite"/>
    </source>
</evidence>
<dbReference type="PROSITE" id="PS51194">
    <property type="entry name" value="HELICASE_CTER"/>
    <property type="match status" value="1"/>
</dbReference>
<dbReference type="GO" id="GO:0005524">
    <property type="term" value="F:ATP binding"/>
    <property type="evidence" value="ECO:0007669"/>
    <property type="project" value="UniProtKB-KW"/>
</dbReference>
<name>A0A1Y2D1Y1_9FUNG</name>
<evidence type="ECO:0000259" key="7">
    <source>
        <dbReference type="PROSITE" id="PS51194"/>
    </source>
</evidence>
<dbReference type="PROSITE" id="PS51192">
    <property type="entry name" value="HELICASE_ATP_BIND_1"/>
    <property type="match status" value="1"/>
</dbReference>
<dbReference type="CDD" id="cd17917">
    <property type="entry name" value="DEXHc_RHA-like"/>
    <property type="match status" value="1"/>
</dbReference>
<sequence>MPPKKAPSSPNTAKTAPPQMPTPEDLLLTQCSRMIWNRPVFNFKRAGKGFICTVVLSTEDHKTNETKKISYSDPAKSAETEAEAKMWAATYALHRIGSTLPLDKIRKTAPSDVQKYDYCEDPFSANERRIRDEKERARLEKEEREKRARENDKSLRPWEAFQKVDLIRDEFSGEGVLREKSRWILWTGGFSECLENKGFLRIHAEEATEYNYDINGALDWLCIYVPEDDLPHAYLSKVKSAVSHGQSNKASLHRDWARLRRWSHLWPEIVAQDEEHHMIRVKINSFENPDWRCLSTEARAWIGTPMVFEAVNWIEANLDQLIQKPTITLKKVVAPANESTAATKPESSKHISIGKDLQIKYERHSKSPEYLRMLAGREKLPSYKYRHEIIIVIICGETGCGKSTQTEEDPQHDVHATSSYLGHVLAERVAAERAEQVGQTIGYSIRGETSRSSDTKLTFCTTGILLRMLQSDPSLDGISHVIVDEVHERSVDSDFLLVILRELVKSRPDFRLILMSATINSETFSSYFNGAPVLNIPGFTHPVKDVYLDDILRDSKYESPSNPVDYSLVAATIKHICETATDEGAVLVFLQGAMEIKRCIDTIQNDIGNQFRLELIPLHAQLSPKSKQRFRKVVVSTNVAETSITIEDVVFVIDAGRVKEMKFENSTCAWRGRAGRVRPGICYKLFSKRLENTEMSAHSIPEILRVPLEQLCLSLKAMGVNDVVSFLGKAIDPPSAENISNAVTLLEDLNAIDHTSGELTALGKHIATIPADLRIAKMLIFGSIFNCVGPVLTIAAILSSKSPFVIPTSCKESFMWDKSDLLTDCRAFDAWMQPVKEESEASSTFAKTATVQHPDVLYFETAHGTMAKDHDTKEIKFFVGDEEVFLHPSSCMSSVALFEDLCFLRDATMVGPWPVILFGGDLTVDHEGRTITYQAFSRIAVLANGLRRKLDKVLEEKIQNPEMDVLKTPVGKLLISLLLTQ</sequence>
<dbReference type="Pfam" id="PF24385">
    <property type="entry name" value="DSRM_DHX29"/>
    <property type="match status" value="1"/>
</dbReference>
<dbReference type="Pfam" id="PF24899">
    <property type="entry name" value="UBA_DHX29"/>
    <property type="match status" value="1"/>
</dbReference>
<dbReference type="Pfam" id="PF21010">
    <property type="entry name" value="HA2_C"/>
    <property type="match status" value="1"/>
</dbReference>
<dbReference type="InterPro" id="IPR002464">
    <property type="entry name" value="DNA/RNA_helicase_DEAH_CS"/>
</dbReference>
<dbReference type="GO" id="GO:0003723">
    <property type="term" value="F:RNA binding"/>
    <property type="evidence" value="ECO:0007669"/>
    <property type="project" value="TreeGrafter"/>
</dbReference>
<dbReference type="SMART" id="SM00847">
    <property type="entry name" value="HA2"/>
    <property type="match status" value="1"/>
</dbReference>
<dbReference type="PANTHER" id="PTHR18934">
    <property type="entry name" value="ATP-DEPENDENT RNA HELICASE"/>
    <property type="match status" value="1"/>
</dbReference>
<dbReference type="Gene3D" id="3.40.50.300">
    <property type="entry name" value="P-loop containing nucleotide triphosphate hydrolases"/>
    <property type="match status" value="2"/>
</dbReference>
<dbReference type="PANTHER" id="PTHR18934:SF145">
    <property type="entry name" value="ATP-DEPENDENT RNA HELICASE DHX57-RELATED"/>
    <property type="match status" value="1"/>
</dbReference>
<dbReference type="InterPro" id="IPR011545">
    <property type="entry name" value="DEAD/DEAH_box_helicase_dom"/>
</dbReference>
<dbReference type="SUPFAM" id="SSF52540">
    <property type="entry name" value="P-loop containing nucleoside triphosphate hydrolases"/>
    <property type="match status" value="1"/>
</dbReference>
<dbReference type="InterPro" id="IPR056890">
    <property type="entry name" value="UBA_DHX29-like"/>
</dbReference>
<keyword evidence="9" id="KW-1185">Reference proteome</keyword>
<evidence type="ECO:0000256" key="4">
    <source>
        <dbReference type="ARBA" id="ARBA00022840"/>
    </source>
</evidence>
<dbReference type="EMBL" id="MCGO01000002">
    <property type="protein sequence ID" value="ORY53207.1"/>
    <property type="molecule type" value="Genomic_DNA"/>
</dbReference>
<evidence type="ECO:0000256" key="2">
    <source>
        <dbReference type="ARBA" id="ARBA00022801"/>
    </source>
</evidence>
<evidence type="ECO:0000256" key="3">
    <source>
        <dbReference type="ARBA" id="ARBA00022806"/>
    </source>
</evidence>
<feature type="domain" description="Helicase C-terminal" evidence="7">
    <location>
        <begin position="572"/>
        <end position="719"/>
    </location>
</feature>
<dbReference type="FunFam" id="3.40.50.300:FF:001922">
    <property type="entry name" value="DEAH (Asp-Glu-Ala-His) box polypeptide 29"/>
    <property type="match status" value="1"/>
</dbReference>
<dbReference type="GO" id="GO:0004386">
    <property type="term" value="F:helicase activity"/>
    <property type="evidence" value="ECO:0007669"/>
    <property type="project" value="UniProtKB-KW"/>
</dbReference>
<dbReference type="Gene3D" id="1.20.120.1080">
    <property type="match status" value="1"/>
</dbReference>
<dbReference type="InterPro" id="IPR007502">
    <property type="entry name" value="Helicase-assoc_dom"/>
</dbReference>
<dbReference type="InterPro" id="IPR014001">
    <property type="entry name" value="Helicase_ATP-bd"/>
</dbReference>
<dbReference type="GO" id="GO:0016787">
    <property type="term" value="F:hydrolase activity"/>
    <property type="evidence" value="ECO:0007669"/>
    <property type="project" value="UniProtKB-KW"/>
</dbReference>
<dbReference type="InterPro" id="IPR027417">
    <property type="entry name" value="P-loop_NTPase"/>
</dbReference>
<dbReference type="Pfam" id="PF26026">
    <property type="entry name" value="RNA_hel_CTD"/>
    <property type="match status" value="1"/>
</dbReference>
<dbReference type="Pfam" id="PF00270">
    <property type="entry name" value="DEAD"/>
    <property type="match status" value="1"/>
</dbReference>
<keyword evidence="4" id="KW-0067">ATP-binding</keyword>
<keyword evidence="1" id="KW-0547">Nucleotide-binding</keyword>
<dbReference type="PROSITE" id="PS00690">
    <property type="entry name" value="DEAH_ATP_HELICASE"/>
    <property type="match status" value="1"/>
</dbReference>
<protein>
    <submittedName>
        <fullName evidence="8">p-loop containing nucleoside triphosphate hydrolase protein</fullName>
    </submittedName>
</protein>
<evidence type="ECO:0000313" key="8">
    <source>
        <dbReference type="EMBL" id="ORY53207.1"/>
    </source>
</evidence>
<dbReference type="AlphaFoldDB" id="A0A1Y2D1Y1"/>
<accession>A0A1Y2D1Y1</accession>
<evidence type="ECO:0000313" key="9">
    <source>
        <dbReference type="Proteomes" id="UP000193642"/>
    </source>
</evidence>
<reference evidence="8 9" key="1">
    <citation type="submission" date="2016-07" db="EMBL/GenBank/DDBJ databases">
        <title>Pervasive Adenine N6-methylation of Active Genes in Fungi.</title>
        <authorList>
            <consortium name="DOE Joint Genome Institute"/>
            <person name="Mondo S.J."/>
            <person name="Dannebaum R.O."/>
            <person name="Kuo R.C."/>
            <person name="Labutti K."/>
            <person name="Haridas S."/>
            <person name="Kuo A."/>
            <person name="Salamov A."/>
            <person name="Ahrendt S.R."/>
            <person name="Lipzen A."/>
            <person name="Sullivan W."/>
            <person name="Andreopoulos W.B."/>
            <person name="Clum A."/>
            <person name="Lindquist E."/>
            <person name="Daum C."/>
            <person name="Ramamoorthy G.K."/>
            <person name="Gryganskyi A."/>
            <person name="Culley D."/>
            <person name="Magnuson J.K."/>
            <person name="James T.Y."/>
            <person name="O'Malley M.A."/>
            <person name="Stajich J.E."/>
            <person name="Spatafora J.W."/>
            <person name="Visel A."/>
            <person name="Grigoriev I.V."/>
        </authorList>
    </citation>
    <scope>NUCLEOTIDE SEQUENCE [LARGE SCALE GENOMIC DNA]</scope>
    <source>
        <strain evidence="8 9">JEL800</strain>
    </source>
</reference>
<dbReference type="OrthoDB" id="5600252at2759"/>
<proteinExistence type="predicted"/>
<organism evidence="8 9">
    <name type="scientific">Rhizoclosmatium globosum</name>
    <dbReference type="NCBI Taxonomy" id="329046"/>
    <lineage>
        <taxon>Eukaryota</taxon>
        <taxon>Fungi</taxon>
        <taxon>Fungi incertae sedis</taxon>
        <taxon>Chytridiomycota</taxon>
        <taxon>Chytridiomycota incertae sedis</taxon>
        <taxon>Chytridiomycetes</taxon>
        <taxon>Chytridiales</taxon>
        <taxon>Chytriomycetaceae</taxon>
        <taxon>Rhizoclosmatium</taxon>
    </lineage>
</organism>
<feature type="region of interest" description="Disordered" evidence="5">
    <location>
        <begin position="1"/>
        <end position="23"/>
    </location>
</feature>
<dbReference type="InterPro" id="IPR056328">
    <property type="entry name" value="DSRM_DHX29"/>
</dbReference>
<evidence type="ECO:0000259" key="6">
    <source>
        <dbReference type="PROSITE" id="PS51192"/>
    </source>
</evidence>